<dbReference type="Gene3D" id="1.10.110.10">
    <property type="entry name" value="Plant lipid-transfer and hydrophobic proteins"/>
    <property type="match status" value="1"/>
</dbReference>
<dbReference type="PANTHER" id="PTHR33122:SF4">
    <property type="entry name" value="OS04G0415800 PROTEIN"/>
    <property type="match status" value="1"/>
</dbReference>
<dbReference type="GO" id="GO:0009627">
    <property type="term" value="P:systemic acquired resistance"/>
    <property type="evidence" value="ECO:0007669"/>
    <property type="project" value="InterPro"/>
</dbReference>
<dbReference type="SUPFAM" id="SSF47699">
    <property type="entry name" value="Bifunctional inhibitor/lipid-transfer protein/seed storage 2S albumin"/>
    <property type="match status" value="1"/>
</dbReference>
<dbReference type="CDD" id="cd00010">
    <property type="entry name" value="AAI_LTSS"/>
    <property type="match status" value="1"/>
</dbReference>
<sequence>MAAKFLSLFILCVMVVGVSVVHGDGECGDTPVEKAAISMAPCAEAGQDESAPVSTKCCDAIKKLSIRKECLCAVMLSKTAKQAGVKPEIAMTIPKRCNFEQRPVGYKCGGYTLP</sequence>
<protein>
    <submittedName>
        <fullName evidence="3">TSA: Wollemia nobilis Ref_Wollemi_Transcript_13890_583 transcribed RNA sequence</fullName>
    </submittedName>
</protein>
<proteinExistence type="predicted"/>
<dbReference type="InterPro" id="IPR036312">
    <property type="entry name" value="Bifun_inhib/LTP/seed_sf"/>
</dbReference>
<dbReference type="EMBL" id="GCHU01013811">
    <property type="protein sequence ID" value="JAG86959.1"/>
    <property type="molecule type" value="Transcribed_RNA"/>
</dbReference>
<name>A0A0C9RTE6_9CONI</name>
<reference evidence="3" key="1">
    <citation type="submission" date="2015-02" db="EMBL/GenBank/DDBJ databases">
        <title>A transcriptome of Wollemia nobilis - a relic of Gondwana.</title>
        <authorList>
            <person name="Chia J.Y."/>
            <person name="Leong Y.S."/>
            <person name="Abdul Karim S."/>
            <person name="Wan Azmi N."/>
            <person name="Hercus R."/>
            <person name="Croft L."/>
        </authorList>
    </citation>
    <scope>NUCLEOTIDE SEQUENCE</scope>
    <source>
        <strain evidence="3">MaeBrown</strain>
        <tissue evidence="3">Leaf</tissue>
    </source>
</reference>
<dbReference type="InterPro" id="IPR016140">
    <property type="entry name" value="Bifunc_inhib/LTP/seed_store"/>
</dbReference>
<feature type="domain" description="Bifunctional inhibitor/plant lipid transfer protein/seed storage helical" evidence="2">
    <location>
        <begin position="35"/>
        <end position="104"/>
    </location>
</feature>
<evidence type="ECO:0000256" key="1">
    <source>
        <dbReference type="SAM" id="SignalP"/>
    </source>
</evidence>
<organism evidence="3">
    <name type="scientific">Wollemia nobilis</name>
    <dbReference type="NCBI Taxonomy" id="56998"/>
    <lineage>
        <taxon>Eukaryota</taxon>
        <taxon>Viridiplantae</taxon>
        <taxon>Streptophyta</taxon>
        <taxon>Embryophyta</taxon>
        <taxon>Tracheophyta</taxon>
        <taxon>Spermatophyta</taxon>
        <taxon>Pinopsida</taxon>
        <taxon>Pinidae</taxon>
        <taxon>Conifers II</taxon>
        <taxon>Araucariales</taxon>
        <taxon>Araucariaceae</taxon>
        <taxon>Wollemia</taxon>
    </lineage>
</organism>
<dbReference type="Pfam" id="PF14368">
    <property type="entry name" value="LTP_2"/>
    <property type="match status" value="1"/>
</dbReference>
<dbReference type="PANTHER" id="PTHR33122">
    <property type="entry name" value="LIPID BINDING PROTEIN-RELATED"/>
    <property type="match status" value="1"/>
</dbReference>
<dbReference type="InterPro" id="IPR039265">
    <property type="entry name" value="DIR1-like"/>
</dbReference>
<feature type="signal peptide" evidence="1">
    <location>
        <begin position="1"/>
        <end position="23"/>
    </location>
</feature>
<evidence type="ECO:0000313" key="3">
    <source>
        <dbReference type="EMBL" id="JAG86959.1"/>
    </source>
</evidence>
<keyword evidence="1" id="KW-0732">Signal</keyword>
<feature type="chain" id="PRO_5002202409" evidence="1">
    <location>
        <begin position="24"/>
        <end position="114"/>
    </location>
</feature>
<dbReference type="GO" id="GO:0005504">
    <property type="term" value="F:fatty acid binding"/>
    <property type="evidence" value="ECO:0007669"/>
    <property type="project" value="InterPro"/>
</dbReference>
<accession>A0A0C9RTE6</accession>
<dbReference type="AlphaFoldDB" id="A0A0C9RTE6"/>
<evidence type="ECO:0000259" key="2">
    <source>
        <dbReference type="Pfam" id="PF14368"/>
    </source>
</evidence>